<name>A0A8R1IZI5_CAEJA</name>
<dbReference type="PANTHER" id="PTHR11089:SF30">
    <property type="entry name" value="GUANINE NUCLEOTIDE-BINDING PROTEIN-LIKE 3 HOMOLOG"/>
    <property type="match status" value="1"/>
</dbReference>
<dbReference type="InterPro" id="IPR023179">
    <property type="entry name" value="GTP-bd_ortho_bundle_sf"/>
</dbReference>
<organism evidence="4 5">
    <name type="scientific">Caenorhabditis japonica</name>
    <dbReference type="NCBI Taxonomy" id="281687"/>
    <lineage>
        <taxon>Eukaryota</taxon>
        <taxon>Metazoa</taxon>
        <taxon>Ecdysozoa</taxon>
        <taxon>Nematoda</taxon>
        <taxon>Chromadorea</taxon>
        <taxon>Rhabditida</taxon>
        <taxon>Rhabditina</taxon>
        <taxon>Rhabditomorpha</taxon>
        <taxon>Rhabditoidea</taxon>
        <taxon>Rhabditidae</taxon>
        <taxon>Peloderinae</taxon>
        <taxon>Caenorhabditis</taxon>
    </lineage>
</organism>
<dbReference type="InterPro" id="IPR050755">
    <property type="entry name" value="TRAFAC_YlqF/YawG_RiboMat"/>
</dbReference>
<reference evidence="4" key="2">
    <citation type="submission" date="2022-06" db="UniProtKB">
        <authorList>
            <consortium name="EnsemblMetazoa"/>
        </authorList>
    </citation>
    <scope>IDENTIFICATION</scope>
    <source>
        <strain evidence="4">DF5081</strain>
    </source>
</reference>
<dbReference type="EnsemblMetazoa" id="CJA40282.1">
    <property type="protein sequence ID" value="CJA40282.1"/>
    <property type="gene ID" value="WBGene00216130"/>
</dbReference>
<feature type="compositionally biased region" description="Basic residues" evidence="3">
    <location>
        <begin position="170"/>
        <end position="180"/>
    </location>
</feature>
<dbReference type="Proteomes" id="UP000005237">
    <property type="component" value="Unassembled WGS sequence"/>
</dbReference>
<evidence type="ECO:0000313" key="5">
    <source>
        <dbReference type="Proteomes" id="UP000005237"/>
    </source>
</evidence>
<evidence type="ECO:0000256" key="3">
    <source>
        <dbReference type="SAM" id="MobiDB-lite"/>
    </source>
</evidence>
<proteinExistence type="predicted"/>
<protein>
    <submittedName>
        <fullName evidence="4">Uncharacterized protein</fullName>
    </submittedName>
</protein>
<dbReference type="Gene3D" id="1.10.1580.10">
    <property type="match status" value="1"/>
</dbReference>
<feature type="region of interest" description="Disordered" evidence="3">
    <location>
        <begin position="96"/>
        <end position="154"/>
    </location>
</feature>
<keyword evidence="1" id="KW-0547">Nucleotide-binding</keyword>
<reference evidence="5" key="1">
    <citation type="submission" date="2010-08" db="EMBL/GenBank/DDBJ databases">
        <authorList>
            <consortium name="Caenorhabditis japonica Sequencing Consortium"/>
            <person name="Wilson R.K."/>
        </authorList>
    </citation>
    <scope>NUCLEOTIDE SEQUENCE [LARGE SCALE GENOMIC DNA]</scope>
    <source>
        <strain evidence="5">DF5081</strain>
    </source>
</reference>
<feature type="region of interest" description="Disordered" evidence="3">
    <location>
        <begin position="170"/>
        <end position="200"/>
    </location>
</feature>
<evidence type="ECO:0000256" key="1">
    <source>
        <dbReference type="ARBA" id="ARBA00022741"/>
    </source>
</evidence>
<accession>A0A8R1IZI5</accession>
<feature type="compositionally biased region" description="Acidic residues" evidence="3">
    <location>
        <begin position="109"/>
        <end position="119"/>
    </location>
</feature>
<evidence type="ECO:0000256" key="2">
    <source>
        <dbReference type="ARBA" id="ARBA00023134"/>
    </source>
</evidence>
<keyword evidence="2" id="KW-0342">GTP-binding</keyword>
<sequence>MLHYNLADFNSVDQFLAQLARRIGKLRRGARPDMNAAAKRVLNDWNVGKLRYYTHPPENSSATNLVQVPAEVVAQFSKEFDIDAISDEQNEIVEGLPMESDVVVPHNSDEEDDEAEEMETDSKQQQQQQTVTSGKKLKKATVDDEKPVMPESLALEGNVQLNKLIKNAIKKQKKKSKKTANRADKLSDSLGNMLGDAMEM</sequence>
<dbReference type="GO" id="GO:0005730">
    <property type="term" value="C:nucleolus"/>
    <property type="evidence" value="ECO:0007669"/>
    <property type="project" value="TreeGrafter"/>
</dbReference>
<dbReference type="PANTHER" id="PTHR11089">
    <property type="entry name" value="GTP-BINDING PROTEIN-RELATED"/>
    <property type="match status" value="1"/>
</dbReference>
<dbReference type="GO" id="GO:0005525">
    <property type="term" value="F:GTP binding"/>
    <property type="evidence" value="ECO:0007669"/>
    <property type="project" value="UniProtKB-KW"/>
</dbReference>
<dbReference type="AlphaFoldDB" id="A0A8R1IZI5"/>
<evidence type="ECO:0000313" key="4">
    <source>
        <dbReference type="EnsemblMetazoa" id="CJA40282.1"/>
    </source>
</evidence>
<keyword evidence="5" id="KW-1185">Reference proteome</keyword>